<evidence type="ECO:0000256" key="5">
    <source>
        <dbReference type="ARBA" id="ARBA00022960"/>
    </source>
</evidence>
<comment type="caution">
    <text evidence="13">The sequence shown here is derived from an EMBL/GenBank/DDBJ whole genome shotgun (WGS) entry which is preliminary data.</text>
</comment>
<dbReference type="InterPro" id="IPR004276">
    <property type="entry name" value="GlycoTrans_28_N"/>
</dbReference>
<dbReference type="GO" id="GO:0009252">
    <property type="term" value="P:peptidoglycan biosynthetic process"/>
    <property type="evidence" value="ECO:0007669"/>
    <property type="project" value="UniProtKB-UniRule"/>
</dbReference>
<evidence type="ECO:0000256" key="10">
    <source>
        <dbReference type="HAMAP-Rule" id="MF_00033"/>
    </source>
</evidence>
<keyword evidence="4 10" id="KW-0808">Transferase</keyword>
<feature type="domain" description="Glycosyl transferase family 28 C-terminal" evidence="12">
    <location>
        <begin position="194"/>
        <end position="362"/>
    </location>
</feature>
<dbReference type="Pfam" id="PF03033">
    <property type="entry name" value="Glyco_transf_28"/>
    <property type="match status" value="1"/>
</dbReference>
<sequence length="386" mass="40660">MTTKVLVAGGGTAGHVFPAIAVAKELQRQADVEPVFVGVPDRLEARLVPPEGFRLHEIAAVSVPRRPSAALLRLPFALRASIRACERIARAERAAAVVTFGGYVSFPLDRAAKRLGLPLVVHEQNAVPGLTNRVAARWADRVAVTFPGSADRFPQPERVAVTGDPVREDILRLDRDAERPAAREAFGLEPDVPTLLVFGGSQGAASLNRAIVDAHARWGTDALQVLHAAGRSQHADATAAWDRVREGRPGLRVQVVDFIDDMARAYAAADLVVCRAGATSIAELTVLGLPAVLVPYPSATGDHQTANARALEQTGGALVVADADLDGASLVAAAEPLLTDPDHHARMAAASRAFGRPDAAANVARLVLEQLDRAPAGGHNDLEDPA</sequence>
<proteinExistence type="inferred from homology"/>
<evidence type="ECO:0000256" key="3">
    <source>
        <dbReference type="ARBA" id="ARBA00022676"/>
    </source>
</evidence>
<feature type="binding site" evidence="10">
    <location>
        <position position="125"/>
    </location>
    <ligand>
        <name>UDP-N-acetyl-alpha-D-glucosamine</name>
        <dbReference type="ChEBI" id="CHEBI:57705"/>
    </ligand>
</feature>
<evidence type="ECO:0000256" key="4">
    <source>
        <dbReference type="ARBA" id="ARBA00022679"/>
    </source>
</evidence>
<dbReference type="OrthoDB" id="9808936at2"/>
<protein>
    <recommendedName>
        <fullName evidence="10">UDP-N-acetylglucosamine--N-acetylmuramyl-(pentapeptide) pyrophosphoryl-undecaprenol N-acetylglucosamine transferase</fullName>
        <ecNumber evidence="10">2.4.1.227</ecNumber>
    </recommendedName>
    <alternativeName>
        <fullName evidence="10">Undecaprenyl-PP-MurNAc-pentapeptide-UDPGlcNAc GlcNAc transferase</fullName>
    </alternativeName>
</protein>
<keyword evidence="2 10" id="KW-0132">Cell division</keyword>
<evidence type="ECO:0000256" key="9">
    <source>
        <dbReference type="ARBA" id="ARBA00023316"/>
    </source>
</evidence>
<name>A0A8J3AD43_9ACTN</name>
<keyword evidence="14" id="KW-1185">Reference proteome</keyword>
<evidence type="ECO:0000256" key="7">
    <source>
        <dbReference type="ARBA" id="ARBA00023136"/>
    </source>
</evidence>
<keyword evidence="8 10" id="KW-0131">Cell cycle</keyword>
<feature type="binding site" evidence="10">
    <location>
        <begin position="12"/>
        <end position="14"/>
    </location>
    <ligand>
        <name>UDP-N-acetyl-alpha-D-glucosamine</name>
        <dbReference type="ChEBI" id="CHEBI:57705"/>
    </ligand>
</feature>
<reference evidence="13" key="1">
    <citation type="journal article" date="2014" name="Int. J. Syst. Evol. Microbiol.">
        <title>Complete genome sequence of Corynebacterium casei LMG S-19264T (=DSM 44701T), isolated from a smear-ripened cheese.</title>
        <authorList>
            <consortium name="US DOE Joint Genome Institute (JGI-PGF)"/>
            <person name="Walter F."/>
            <person name="Albersmeier A."/>
            <person name="Kalinowski J."/>
            <person name="Ruckert C."/>
        </authorList>
    </citation>
    <scope>NUCLEOTIDE SEQUENCE</scope>
    <source>
        <strain evidence="13">CGMCC 1.14988</strain>
    </source>
</reference>
<dbReference type="AlphaFoldDB" id="A0A8J3AD43"/>
<dbReference type="InterPro" id="IPR007235">
    <property type="entry name" value="Glyco_trans_28_C"/>
</dbReference>
<dbReference type="NCBIfam" id="TIGR01133">
    <property type="entry name" value="murG"/>
    <property type="match status" value="1"/>
</dbReference>
<dbReference type="GO" id="GO:0050511">
    <property type="term" value="F:undecaprenyldiphospho-muramoylpentapeptide beta-N-acetylglucosaminyltransferase activity"/>
    <property type="evidence" value="ECO:0007669"/>
    <property type="project" value="UniProtKB-UniRule"/>
</dbReference>
<accession>A0A8J3AD43</accession>
<dbReference type="RefSeq" id="WP_130649587.1">
    <property type="nucleotide sequence ID" value="NZ_BMHA01000003.1"/>
</dbReference>
<dbReference type="GO" id="GO:0071555">
    <property type="term" value="P:cell wall organization"/>
    <property type="evidence" value="ECO:0007669"/>
    <property type="project" value="UniProtKB-KW"/>
</dbReference>
<keyword evidence="7 10" id="KW-0472">Membrane</keyword>
<keyword evidence="6 10" id="KW-0573">Peptidoglycan synthesis</keyword>
<evidence type="ECO:0000256" key="6">
    <source>
        <dbReference type="ARBA" id="ARBA00022984"/>
    </source>
</evidence>
<feature type="binding site" evidence="10">
    <location>
        <position position="259"/>
    </location>
    <ligand>
        <name>UDP-N-acetyl-alpha-D-glucosamine</name>
        <dbReference type="ChEBI" id="CHEBI:57705"/>
    </ligand>
</feature>
<dbReference type="UniPathway" id="UPA00219"/>
<dbReference type="HAMAP" id="MF_00033">
    <property type="entry name" value="MurG"/>
    <property type="match status" value="1"/>
</dbReference>
<dbReference type="InterPro" id="IPR006009">
    <property type="entry name" value="GlcNAc_MurG"/>
</dbReference>
<dbReference type="Proteomes" id="UP000650511">
    <property type="component" value="Unassembled WGS sequence"/>
</dbReference>
<evidence type="ECO:0000313" key="13">
    <source>
        <dbReference type="EMBL" id="GGI04327.1"/>
    </source>
</evidence>
<keyword evidence="3 10" id="KW-0328">Glycosyltransferase</keyword>
<keyword evidence="1 10" id="KW-1003">Cell membrane</keyword>
<reference evidence="13" key="2">
    <citation type="submission" date="2020-09" db="EMBL/GenBank/DDBJ databases">
        <authorList>
            <person name="Sun Q."/>
            <person name="Zhou Y."/>
        </authorList>
    </citation>
    <scope>NUCLEOTIDE SEQUENCE</scope>
    <source>
        <strain evidence="13">CGMCC 1.14988</strain>
    </source>
</reference>
<feature type="domain" description="Glycosyltransferase family 28 N-terminal" evidence="11">
    <location>
        <begin position="5"/>
        <end position="143"/>
    </location>
</feature>
<comment type="function">
    <text evidence="10">Cell wall formation. Catalyzes the transfer of a GlcNAc subunit on undecaprenyl-pyrophosphoryl-MurNAc-pentapeptide (lipid intermediate I) to form undecaprenyl-pyrophosphoryl-MurNAc-(pentapeptide)GlcNAc (lipid intermediate II).</text>
</comment>
<comment type="pathway">
    <text evidence="10">Cell wall biogenesis; peptidoglycan biosynthesis.</text>
</comment>
<keyword evidence="5 10" id="KW-0133">Cell shape</keyword>
<feature type="binding site" evidence="10">
    <location>
        <position position="201"/>
    </location>
    <ligand>
        <name>UDP-N-acetyl-alpha-D-glucosamine</name>
        <dbReference type="ChEBI" id="CHEBI:57705"/>
    </ligand>
</feature>
<dbReference type="CDD" id="cd03785">
    <property type="entry name" value="GT28_MurG"/>
    <property type="match status" value="1"/>
</dbReference>
<dbReference type="GO" id="GO:0008360">
    <property type="term" value="P:regulation of cell shape"/>
    <property type="evidence" value="ECO:0007669"/>
    <property type="project" value="UniProtKB-KW"/>
</dbReference>
<dbReference type="EMBL" id="BMHA01000003">
    <property type="protein sequence ID" value="GGI04327.1"/>
    <property type="molecule type" value="Genomic_DNA"/>
</dbReference>
<comment type="catalytic activity">
    <reaction evidence="10">
        <text>di-trans,octa-cis-undecaprenyl diphospho-N-acetyl-alpha-D-muramoyl-L-alanyl-D-glutamyl-meso-2,6-diaminopimeloyl-D-alanyl-D-alanine + UDP-N-acetyl-alpha-D-glucosamine = di-trans,octa-cis-undecaprenyl diphospho-[N-acetyl-alpha-D-glucosaminyl-(1-&gt;4)]-N-acetyl-alpha-D-muramoyl-L-alanyl-D-glutamyl-meso-2,6-diaminopimeloyl-D-alanyl-D-alanine + UDP + H(+)</text>
        <dbReference type="Rhea" id="RHEA:31227"/>
        <dbReference type="ChEBI" id="CHEBI:15378"/>
        <dbReference type="ChEBI" id="CHEBI:57705"/>
        <dbReference type="ChEBI" id="CHEBI:58223"/>
        <dbReference type="ChEBI" id="CHEBI:61387"/>
        <dbReference type="ChEBI" id="CHEBI:61388"/>
        <dbReference type="EC" id="2.4.1.227"/>
    </reaction>
</comment>
<comment type="similarity">
    <text evidence="10">Belongs to the glycosyltransferase 28 family. MurG subfamily.</text>
</comment>
<evidence type="ECO:0000256" key="8">
    <source>
        <dbReference type="ARBA" id="ARBA00023306"/>
    </source>
</evidence>
<evidence type="ECO:0000259" key="12">
    <source>
        <dbReference type="Pfam" id="PF04101"/>
    </source>
</evidence>
<dbReference type="GO" id="GO:0005975">
    <property type="term" value="P:carbohydrate metabolic process"/>
    <property type="evidence" value="ECO:0007669"/>
    <property type="project" value="InterPro"/>
</dbReference>
<comment type="subcellular location">
    <subcellularLocation>
        <location evidence="10">Cell membrane</location>
        <topology evidence="10">Peripheral membrane protein</topology>
        <orientation evidence="10">Cytoplasmic side</orientation>
    </subcellularLocation>
</comment>
<dbReference type="SUPFAM" id="SSF53756">
    <property type="entry name" value="UDP-Glycosyltransferase/glycogen phosphorylase"/>
    <property type="match status" value="1"/>
</dbReference>
<organism evidence="13 14">
    <name type="scientific">Egicoccus halophilus</name>
    <dbReference type="NCBI Taxonomy" id="1670830"/>
    <lineage>
        <taxon>Bacteria</taxon>
        <taxon>Bacillati</taxon>
        <taxon>Actinomycetota</taxon>
        <taxon>Nitriliruptoria</taxon>
        <taxon>Egicoccales</taxon>
        <taxon>Egicoccaceae</taxon>
        <taxon>Egicoccus</taxon>
    </lineage>
</organism>
<dbReference type="GO" id="GO:0005886">
    <property type="term" value="C:plasma membrane"/>
    <property type="evidence" value="ECO:0007669"/>
    <property type="project" value="UniProtKB-SubCell"/>
</dbReference>
<comment type="caution">
    <text evidence="10">Lacks conserved residue(s) required for the propagation of feature annotation.</text>
</comment>
<gene>
    <name evidence="10 13" type="primary">murG</name>
    <name evidence="13" type="ORF">GCM10011354_08540</name>
</gene>
<dbReference type="EC" id="2.4.1.227" evidence="10"/>
<evidence type="ECO:0000259" key="11">
    <source>
        <dbReference type="Pfam" id="PF03033"/>
    </source>
</evidence>
<feature type="binding site" evidence="10">
    <location>
        <position position="167"/>
    </location>
    <ligand>
        <name>UDP-N-acetyl-alpha-D-glucosamine</name>
        <dbReference type="ChEBI" id="CHEBI:57705"/>
    </ligand>
</feature>
<dbReference type="GO" id="GO:0051301">
    <property type="term" value="P:cell division"/>
    <property type="evidence" value="ECO:0007669"/>
    <property type="project" value="UniProtKB-KW"/>
</dbReference>
<evidence type="ECO:0000256" key="1">
    <source>
        <dbReference type="ARBA" id="ARBA00022475"/>
    </source>
</evidence>
<dbReference type="Gene3D" id="3.40.50.2000">
    <property type="entry name" value="Glycogen Phosphorylase B"/>
    <property type="match status" value="2"/>
</dbReference>
<evidence type="ECO:0000256" key="2">
    <source>
        <dbReference type="ARBA" id="ARBA00022618"/>
    </source>
</evidence>
<dbReference type="PANTHER" id="PTHR21015">
    <property type="entry name" value="UDP-N-ACETYLGLUCOSAMINE--N-ACETYLMURAMYL-(PENTAPEPTIDE) PYROPHOSPHORYL-UNDECAPRENOL N-ACETYLGLUCOSAMINE TRANSFERASE 1"/>
    <property type="match status" value="1"/>
</dbReference>
<keyword evidence="9 10" id="KW-0961">Cell wall biogenesis/degradation</keyword>
<feature type="binding site" evidence="10">
    <location>
        <position position="304"/>
    </location>
    <ligand>
        <name>UDP-N-acetyl-alpha-D-glucosamine</name>
        <dbReference type="ChEBI" id="CHEBI:57705"/>
    </ligand>
</feature>
<dbReference type="PANTHER" id="PTHR21015:SF22">
    <property type="entry name" value="GLYCOSYLTRANSFERASE"/>
    <property type="match status" value="1"/>
</dbReference>
<dbReference type="Pfam" id="PF04101">
    <property type="entry name" value="Glyco_tran_28_C"/>
    <property type="match status" value="1"/>
</dbReference>
<evidence type="ECO:0000313" key="14">
    <source>
        <dbReference type="Proteomes" id="UP000650511"/>
    </source>
</evidence>